<gene>
    <name evidence="4" type="ORF">FGO68_gene17579</name>
</gene>
<evidence type="ECO:0000313" key="5">
    <source>
        <dbReference type="Proteomes" id="UP000785679"/>
    </source>
</evidence>
<feature type="chain" id="PRO_5035308344" description="Cadherin domain-containing protein" evidence="3">
    <location>
        <begin position="27"/>
        <end position="1479"/>
    </location>
</feature>
<proteinExistence type="predicted"/>
<feature type="transmembrane region" description="Helical" evidence="2">
    <location>
        <begin position="1186"/>
        <end position="1209"/>
    </location>
</feature>
<comment type="caution">
    <text evidence="4">The sequence shown here is derived from an EMBL/GenBank/DDBJ whole genome shotgun (WGS) entry which is preliminary data.</text>
</comment>
<dbReference type="Proteomes" id="UP000785679">
    <property type="component" value="Unassembled WGS sequence"/>
</dbReference>
<evidence type="ECO:0000256" key="2">
    <source>
        <dbReference type="SAM" id="Phobius"/>
    </source>
</evidence>
<sequence length="1479" mass="165766">MPQALAAVFLKLTICSHILFSSIAQGVPTLDQKCHRNLFPVLFGGDQGESSIQVLVHFNDNVGSGRLAIGGYTKDSTLITDSGAQFPFMALYSTDRMLYEWGKYFVIDQSYIADTAVSQDGTVLISFLRPSNIIIVQSAFDGKSINFLQYSMNVAADSRQHNLLLLDPLHQNFAFLFLDIRESNQTGYGILKFDYLANANVEQRSTIQINLNPIDHSYGFLYSYLSDMILTYTQSIAFQGTQLTFFDNNWQIIPNWAVQIQSSPTQQIYGSEINLKTQKMRIVDQDPGYILLTFYHSYSFSIFLYRWSIDDFWNPFNYNMDFITFRTFEVEDVLDIYIQSFDIIYFSTLMIDTILLPPMSHYIFKFNRATQQIQIISRNSLIIYPTTKPLGSFYQYGASIEFRLAYSYNRVNLPSQPYILRQNYGIVASTEKSKSCESNYQQIDQIRQASSVLPSPANWTQLGTGIPEEDWIFWDDPQSLTKILVNMEERDIQNYESKALLADQCNSAPLTTYFELTPPSKKLLQYEFGLGYSKSWLPVYGTASKGCTGETPEIQWTLHNDYGQQGTQLMVSVDHHTGLITIRADNTAGPHEFVLVQIAVANLQRIYYRLILTGLAKDPPDLYQVVRIEDMVMSVDLDETKTLPPITSPYSDDNKQQSLQIKGPRDVSFINAAGLSWLEITFETVSNGEQMSISFKLSSDSSLAGTYSMKLKLSSIYGSREYPFTLTLKPSTIPPSVSFTALSNLGPPYFTEEFVTSLTLVSGESKSLKLPPIEDPDGDSYTVSVDKCLGFFCSYTASGGFVFKNLDTKATTTYTVKVTLKDLNPSPKQSVTSLLITLTAPESPSTNSGEDESGTQTNGAQPGNAQTGASNTSQQETGKNNVNLKKEKCKMGIKSVDRQGQIVLKIQQCSKSQEIAQQLTKKDLEVTIINKAKVNFELNADGDLLKLDLKLNGLSVSNSQELDLVRVKLLSDITFADPTTQSTLPSKLYAESLLPPLLSPSQQATLQKLQQAQQSVGLAMLPISFAVSFIMSFFIQFLFSLLNDLSPLMLLSLIPIYAPGLAQPIQSIVLSLIQLDLLQTDKWLPQLLFTQSELDTDSALNECFGMGGYQSRQSIVNAGSGVVYMGVIAGAFGVMGGARVCGWQKVHRGMRKWLGWNVVIRYVMQQYPALMMAASINTQGMKWESAAFKACAVFACAVLAGSVVVFVVFKRLIRVSTQDRVMRFEGGEREEVVSKCNTLTDGLNLNTTLGRHWNLIFLLRQFSMVFILVFLRDHPTFQLILIHLHQLSLQSAIIHSSPLHSPLENRVSLFNELMVSLYLYTLQSLLAHSSLDQSSESDTRPALGWLLLSLLAVTILVNIGKTGFLVFEQCRKRRSSNRRVRKYAVQQGDSTLAVEDVSQENARDLTQIGQNQQNGMNGDEMCESVYKGGYKVNKGEEVFREEAKGQEEGFVGELREMGQLRAKKLRWHRVDKKKKVGQE</sequence>
<feature type="transmembrane region" description="Helical" evidence="2">
    <location>
        <begin position="1343"/>
        <end position="1367"/>
    </location>
</feature>
<feature type="transmembrane region" description="Helical" evidence="2">
    <location>
        <begin position="1253"/>
        <end position="1271"/>
    </location>
</feature>
<keyword evidence="5" id="KW-1185">Reference proteome</keyword>
<dbReference type="EMBL" id="RRYP01000908">
    <property type="protein sequence ID" value="TNV86678.1"/>
    <property type="molecule type" value="Genomic_DNA"/>
</dbReference>
<feature type="transmembrane region" description="Helical" evidence="2">
    <location>
        <begin position="1016"/>
        <end position="1042"/>
    </location>
</feature>
<feature type="transmembrane region" description="Helical" evidence="2">
    <location>
        <begin position="1153"/>
        <end position="1174"/>
    </location>
</feature>
<evidence type="ECO:0000256" key="3">
    <source>
        <dbReference type="SAM" id="SignalP"/>
    </source>
</evidence>
<name>A0A8J8P3N1_HALGN</name>
<protein>
    <recommendedName>
        <fullName evidence="6">Cadherin domain-containing protein</fullName>
    </recommendedName>
</protein>
<accession>A0A8J8P3N1</accession>
<evidence type="ECO:0000256" key="1">
    <source>
        <dbReference type="SAM" id="MobiDB-lite"/>
    </source>
</evidence>
<feature type="transmembrane region" description="Helical" evidence="2">
    <location>
        <begin position="1122"/>
        <end position="1141"/>
    </location>
</feature>
<keyword evidence="2" id="KW-1133">Transmembrane helix</keyword>
<evidence type="ECO:0000313" key="4">
    <source>
        <dbReference type="EMBL" id="TNV86678.1"/>
    </source>
</evidence>
<feature type="region of interest" description="Disordered" evidence="1">
    <location>
        <begin position="840"/>
        <end position="883"/>
    </location>
</feature>
<feature type="signal peptide" evidence="3">
    <location>
        <begin position="1"/>
        <end position="26"/>
    </location>
</feature>
<keyword evidence="2" id="KW-0812">Transmembrane</keyword>
<reference evidence="4" key="1">
    <citation type="submission" date="2019-06" db="EMBL/GenBank/DDBJ databases">
        <authorList>
            <person name="Zheng W."/>
        </authorList>
    </citation>
    <scope>NUCLEOTIDE SEQUENCE</scope>
    <source>
        <strain evidence="4">QDHG01</strain>
    </source>
</reference>
<evidence type="ECO:0008006" key="6">
    <source>
        <dbReference type="Google" id="ProtNLM"/>
    </source>
</evidence>
<organism evidence="4 5">
    <name type="scientific">Halteria grandinella</name>
    <dbReference type="NCBI Taxonomy" id="5974"/>
    <lineage>
        <taxon>Eukaryota</taxon>
        <taxon>Sar</taxon>
        <taxon>Alveolata</taxon>
        <taxon>Ciliophora</taxon>
        <taxon>Intramacronucleata</taxon>
        <taxon>Spirotrichea</taxon>
        <taxon>Stichotrichia</taxon>
        <taxon>Sporadotrichida</taxon>
        <taxon>Halteriidae</taxon>
        <taxon>Halteria</taxon>
    </lineage>
</organism>
<keyword evidence="2" id="KW-0472">Membrane</keyword>
<keyword evidence="3" id="KW-0732">Signal</keyword>
<feature type="transmembrane region" description="Helical" evidence="2">
    <location>
        <begin position="1054"/>
        <end position="1075"/>
    </location>
</feature>